<reference evidence="7" key="1">
    <citation type="submission" date="2023-01" db="EMBL/GenBank/DDBJ databases">
        <title>The growth and conidiation of Purpureocillium lavendulum are regulated by nitrogen source and histone H3K14 acetylation.</title>
        <authorList>
            <person name="Tang P."/>
            <person name="Han J."/>
            <person name="Zhang C."/>
            <person name="Tang P."/>
            <person name="Qi F."/>
            <person name="Zhang K."/>
            <person name="Liang L."/>
        </authorList>
    </citation>
    <scope>NUCLEOTIDE SEQUENCE</scope>
    <source>
        <strain evidence="7">YMF1.00683</strain>
    </source>
</reference>
<keyword evidence="4" id="KW-0862">Zinc</keyword>
<comment type="subcellular location">
    <subcellularLocation>
        <location evidence="1">Nucleus</location>
    </subcellularLocation>
</comment>
<keyword evidence="3" id="KW-0863">Zinc-finger</keyword>
<dbReference type="GO" id="GO:0008270">
    <property type="term" value="F:zinc ion binding"/>
    <property type="evidence" value="ECO:0007669"/>
    <property type="project" value="UniProtKB-KW"/>
</dbReference>
<dbReference type="GO" id="GO:0005634">
    <property type="term" value="C:nucleus"/>
    <property type="evidence" value="ECO:0007669"/>
    <property type="project" value="UniProtKB-SubCell"/>
</dbReference>
<sequence length="641" mass="73699">MPARVHSPSPNVDTQVTGKKRKCNVSQGEKGLVQTRPQEWPFGPSGDSRTQRMDVSYRIEPLMGWLDMTRYKINNVKYYSDDFVYVANDTTVERQKRANEDPDQPDTAGLKGHWVARVLEIRALDEHHVYARVYWMYSADDLLSKSAADQGPVPEQLADYSQNELIASNHIKVMDRQVLRKHQWDDAESLELNRFIAELRAIQEILPARINPTKPLDILLRSIANIRHNAVHRRKVSMEGVEQCLLDATEFAALLGDFQCVENISTLRREHLYGCGKLWTIAEDERKLHYLKEMRDLPFAHVEQPAFRDFIRYIRPVANDLLPRSIGTVKIDLQNAYDNKKEYIKRALQNALSSIHIVPDNWTSPNCLGVIGFTAYGENMAEAIMEFIREYGIASKVGYFMMDNAGNMNTMIDKVSDGLEHEFDVFYDPLPHRLRCFGHIINLAVMEFLVGRRPPTTDPYHGPSDEDVEQWRKRGAIGKLHNIVVYITWTLQRLKAFIALTDGLRLRRDNDTRWNSWYRMVEWVLRPKIRHAVTIFCAQDPALQDDALTSSNWVTLAEIHKFLELFHDAIVANEGMRDSICNVLPTMDYLLHHIEAAKTATALPQLATMMETAWAKLADYYELTEDSPVYSAATVLNPSLK</sequence>
<dbReference type="InterPro" id="IPR043151">
    <property type="entry name" value="BAH_sf"/>
</dbReference>
<evidence type="ECO:0000256" key="1">
    <source>
        <dbReference type="ARBA" id="ARBA00004123"/>
    </source>
</evidence>
<dbReference type="EMBL" id="JAQHRD010000007">
    <property type="protein sequence ID" value="KAJ6439187.1"/>
    <property type="molecule type" value="Genomic_DNA"/>
</dbReference>
<dbReference type="SUPFAM" id="SSF53098">
    <property type="entry name" value="Ribonuclease H-like"/>
    <property type="match status" value="1"/>
</dbReference>
<evidence type="ECO:0000256" key="2">
    <source>
        <dbReference type="ARBA" id="ARBA00022723"/>
    </source>
</evidence>
<keyword evidence="5" id="KW-0539">Nucleus</keyword>
<proteinExistence type="predicted"/>
<keyword evidence="8" id="KW-1185">Reference proteome</keyword>
<dbReference type="PANTHER" id="PTHR46481:SF10">
    <property type="entry name" value="ZINC FINGER BED DOMAIN-CONTAINING PROTEIN 39"/>
    <property type="match status" value="1"/>
</dbReference>
<protein>
    <submittedName>
        <fullName evidence="7">Transposase-like protein</fullName>
    </submittedName>
</protein>
<dbReference type="InterPro" id="IPR012337">
    <property type="entry name" value="RNaseH-like_sf"/>
</dbReference>
<dbReference type="CDD" id="cd04370">
    <property type="entry name" value="BAH"/>
    <property type="match status" value="1"/>
</dbReference>
<evidence type="ECO:0000256" key="6">
    <source>
        <dbReference type="SAM" id="MobiDB-lite"/>
    </source>
</evidence>
<evidence type="ECO:0000256" key="3">
    <source>
        <dbReference type="ARBA" id="ARBA00022771"/>
    </source>
</evidence>
<keyword evidence="2" id="KW-0479">Metal-binding</keyword>
<organism evidence="7 8">
    <name type="scientific">Purpureocillium lavendulum</name>
    <dbReference type="NCBI Taxonomy" id="1247861"/>
    <lineage>
        <taxon>Eukaryota</taxon>
        <taxon>Fungi</taxon>
        <taxon>Dikarya</taxon>
        <taxon>Ascomycota</taxon>
        <taxon>Pezizomycotina</taxon>
        <taxon>Sordariomycetes</taxon>
        <taxon>Hypocreomycetidae</taxon>
        <taxon>Hypocreales</taxon>
        <taxon>Ophiocordycipitaceae</taxon>
        <taxon>Purpureocillium</taxon>
    </lineage>
</organism>
<gene>
    <name evidence="7" type="ORF">O9K51_08599</name>
</gene>
<dbReference type="Proteomes" id="UP001163105">
    <property type="component" value="Unassembled WGS sequence"/>
</dbReference>
<comment type="caution">
    <text evidence="7">The sequence shown here is derived from an EMBL/GenBank/DDBJ whole genome shotgun (WGS) entry which is preliminary data.</text>
</comment>
<name>A0AB34FL71_9HYPO</name>
<evidence type="ECO:0000313" key="8">
    <source>
        <dbReference type="Proteomes" id="UP001163105"/>
    </source>
</evidence>
<evidence type="ECO:0000256" key="4">
    <source>
        <dbReference type="ARBA" id="ARBA00022833"/>
    </source>
</evidence>
<evidence type="ECO:0000313" key="7">
    <source>
        <dbReference type="EMBL" id="KAJ6439187.1"/>
    </source>
</evidence>
<dbReference type="PANTHER" id="PTHR46481">
    <property type="entry name" value="ZINC FINGER BED DOMAIN-CONTAINING PROTEIN 4"/>
    <property type="match status" value="1"/>
</dbReference>
<feature type="compositionally biased region" description="Polar residues" evidence="6">
    <location>
        <begin position="8"/>
        <end position="17"/>
    </location>
</feature>
<dbReference type="Gene3D" id="2.30.30.490">
    <property type="match status" value="1"/>
</dbReference>
<dbReference type="InterPro" id="IPR052035">
    <property type="entry name" value="ZnF_BED_domain_contain"/>
</dbReference>
<evidence type="ECO:0000256" key="5">
    <source>
        <dbReference type="ARBA" id="ARBA00023242"/>
    </source>
</evidence>
<feature type="region of interest" description="Disordered" evidence="6">
    <location>
        <begin position="1"/>
        <end position="31"/>
    </location>
</feature>
<dbReference type="AlphaFoldDB" id="A0AB34FL71"/>
<accession>A0AB34FL71</accession>